<evidence type="ECO:0000313" key="4">
    <source>
        <dbReference type="Proteomes" id="UP001147733"/>
    </source>
</evidence>
<reference evidence="3" key="2">
    <citation type="journal article" date="2023" name="IMA Fungus">
        <title>Comparative genomic study of the Penicillium genus elucidates a diverse pangenome and 15 lateral gene transfer events.</title>
        <authorList>
            <person name="Petersen C."/>
            <person name="Sorensen T."/>
            <person name="Nielsen M.R."/>
            <person name="Sondergaard T.E."/>
            <person name="Sorensen J.L."/>
            <person name="Fitzpatrick D.A."/>
            <person name="Frisvad J.C."/>
            <person name="Nielsen K.L."/>
        </authorList>
    </citation>
    <scope>NUCLEOTIDE SEQUENCE</scope>
    <source>
        <strain evidence="3">IBT 23319</strain>
    </source>
</reference>
<name>A0A9W9PC67_PENCI</name>
<keyword evidence="2" id="KW-0732">Signal</keyword>
<organism evidence="3 4">
    <name type="scientific">Penicillium citrinum</name>
    <dbReference type="NCBI Taxonomy" id="5077"/>
    <lineage>
        <taxon>Eukaryota</taxon>
        <taxon>Fungi</taxon>
        <taxon>Dikarya</taxon>
        <taxon>Ascomycota</taxon>
        <taxon>Pezizomycotina</taxon>
        <taxon>Eurotiomycetes</taxon>
        <taxon>Eurotiomycetidae</taxon>
        <taxon>Eurotiales</taxon>
        <taxon>Aspergillaceae</taxon>
        <taxon>Penicillium</taxon>
    </lineage>
</organism>
<comment type="caution">
    <text evidence="3">The sequence shown here is derived from an EMBL/GenBank/DDBJ whole genome shotgun (WGS) entry which is preliminary data.</text>
</comment>
<dbReference type="InterPro" id="IPR011045">
    <property type="entry name" value="N2O_reductase_N"/>
</dbReference>
<dbReference type="OrthoDB" id="9972196at2759"/>
<dbReference type="GeneID" id="81378233"/>
<dbReference type="RefSeq" id="XP_056504823.1">
    <property type="nucleotide sequence ID" value="XM_056639066.1"/>
</dbReference>
<evidence type="ECO:0000313" key="3">
    <source>
        <dbReference type="EMBL" id="KAJ5241819.1"/>
    </source>
</evidence>
<dbReference type="PANTHER" id="PTHR30344">
    <property type="entry name" value="6-PHOSPHOGLUCONOLACTONASE-RELATED"/>
    <property type="match status" value="1"/>
</dbReference>
<keyword evidence="4" id="KW-1185">Reference proteome</keyword>
<comment type="similarity">
    <text evidence="1">Belongs to the cycloisomerase 2 family.</text>
</comment>
<gene>
    <name evidence="3" type="ORF">N7469_000146</name>
</gene>
<reference evidence="3" key="1">
    <citation type="submission" date="2022-11" db="EMBL/GenBank/DDBJ databases">
        <authorList>
            <person name="Petersen C."/>
        </authorList>
    </citation>
    <scope>NUCLEOTIDE SEQUENCE</scope>
    <source>
        <strain evidence="3">IBT 23319</strain>
    </source>
</reference>
<dbReference type="InterPro" id="IPR015943">
    <property type="entry name" value="WD40/YVTN_repeat-like_dom_sf"/>
</dbReference>
<dbReference type="SUPFAM" id="SSF50974">
    <property type="entry name" value="Nitrous oxide reductase, N-terminal domain"/>
    <property type="match status" value="1"/>
</dbReference>
<dbReference type="InterPro" id="IPR019405">
    <property type="entry name" value="Lactonase_7-beta_prop"/>
</dbReference>
<dbReference type="PANTHER" id="PTHR30344:SF1">
    <property type="entry name" value="6-PHOSPHOGLUCONOLACTONASE"/>
    <property type="match status" value="1"/>
</dbReference>
<feature type="signal peptide" evidence="2">
    <location>
        <begin position="1"/>
        <end position="19"/>
    </location>
</feature>
<sequence>MKASQLCVAITFLWNTALASRLYAASYGGSVYSLDLKVHEGSPGISALSISKDCGSSPSWLMFDKENSILYCLNEAIGAPNGSITSFKSHSNGSLQTIQRLNTTAGPVMSNLYSAPGVIGHDFFVVAHYETSTVSTCSVNRTNGHFEKLQEFTYSMPGPGPNAARQDAPHPHGVTVDPTGQYVLVPDLGADIIRIYHINPMNGYLRPLEPFIASPGSGPRHGVFWTPKGPISTDSDVYFYLVHELSNTLTGYRVSYNKHGMAFSRVFEGSTYGNHTAPSGSKTAEISITPRNSHIVVSNRLDNSFGQKNDSIAIFSCADTHGRLFDEVRFVGLFPAYGSSLRSFDIGATPETMALALEKSQSVAVASWNDRKEVPGNLLATKKLDGDVPMVVWGV</sequence>
<evidence type="ECO:0000256" key="1">
    <source>
        <dbReference type="ARBA" id="ARBA00005564"/>
    </source>
</evidence>
<dbReference type="InterPro" id="IPR050282">
    <property type="entry name" value="Cycloisomerase_2"/>
</dbReference>
<dbReference type="Pfam" id="PF10282">
    <property type="entry name" value="Lactonase"/>
    <property type="match status" value="1"/>
</dbReference>
<dbReference type="AlphaFoldDB" id="A0A9W9PC67"/>
<feature type="chain" id="PRO_5040721557" evidence="2">
    <location>
        <begin position="20"/>
        <end position="395"/>
    </location>
</feature>
<protein>
    <submittedName>
        <fullName evidence="3">Uncharacterized protein</fullName>
    </submittedName>
</protein>
<dbReference type="Gene3D" id="2.130.10.10">
    <property type="entry name" value="YVTN repeat-like/Quinoprotein amine dehydrogenase"/>
    <property type="match status" value="1"/>
</dbReference>
<dbReference type="GO" id="GO:0017057">
    <property type="term" value="F:6-phosphogluconolactonase activity"/>
    <property type="evidence" value="ECO:0007669"/>
    <property type="project" value="TreeGrafter"/>
</dbReference>
<evidence type="ECO:0000256" key="2">
    <source>
        <dbReference type="SAM" id="SignalP"/>
    </source>
</evidence>
<proteinExistence type="inferred from homology"/>
<dbReference type="Proteomes" id="UP001147733">
    <property type="component" value="Unassembled WGS sequence"/>
</dbReference>
<accession>A0A9W9PC67</accession>
<dbReference type="EMBL" id="JAPQKT010000001">
    <property type="protein sequence ID" value="KAJ5241819.1"/>
    <property type="molecule type" value="Genomic_DNA"/>
</dbReference>